<evidence type="ECO:0000256" key="1">
    <source>
        <dbReference type="SAM" id="SignalP"/>
    </source>
</evidence>
<evidence type="ECO:0000313" key="3">
    <source>
        <dbReference type="Proteomes" id="UP001321760"/>
    </source>
</evidence>
<accession>A0AAV9GFT5</accession>
<proteinExistence type="predicted"/>
<evidence type="ECO:0008006" key="4">
    <source>
        <dbReference type="Google" id="ProtNLM"/>
    </source>
</evidence>
<sequence length="108" mass="11079">MKLTAVIAIALAGGSNAVVVDLFHDEHCFNPAGQRNVWDNTCAPTGSFSSFRIVSAGGPGQSLRAHSRNACVVPYTACEAASVTTGGCYQAFNGNGASNALSSFFSTC</sequence>
<organism evidence="2 3">
    <name type="scientific">Podospora aff. communis PSN243</name>
    <dbReference type="NCBI Taxonomy" id="3040156"/>
    <lineage>
        <taxon>Eukaryota</taxon>
        <taxon>Fungi</taxon>
        <taxon>Dikarya</taxon>
        <taxon>Ascomycota</taxon>
        <taxon>Pezizomycotina</taxon>
        <taxon>Sordariomycetes</taxon>
        <taxon>Sordariomycetidae</taxon>
        <taxon>Sordariales</taxon>
        <taxon>Podosporaceae</taxon>
        <taxon>Podospora</taxon>
    </lineage>
</organism>
<evidence type="ECO:0000313" key="2">
    <source>
        <dbReference type="EMBL" id="KAK4446240.1"/>
    </source>
</evidence>
<gene>
    <name evidence="2" type="ORF">QBC34DRAFT_383391</name>
</gene>
<protein>
    <recommendedName>
        <fullName evidence="4">SSCRP protein</fullName>
    </recommendedName>
</protein>
<keyword evidence="3" id="KW-1185">Reference proteome</keyword>
<feature type="signal peptide" evidence="1">
    <location>
        <begin position="1"/>
        <end position="17"/>
    </location>
</feature>
<keyword evidence="1" id="KW-0732">Signal</keyword>
<name>A0AAV9GFT5_9PEZI</name>
<reference evidence="2" key="1">
    <citation type="journal article" date="2023" name="Mol. Phylogenet. Evol.">
        <title>Genome-scale phylogeny and comparative genomics of the fungal order Sordariales.</title>
        <authorList>
            <person name="Hensen N."/>
            <person name="Bonometti L."/>
            <person name="Westerberg I."/>
            <person name="Brannstrom I.O."/>
            <person name="Guillou S."/>
            <person name="Cros-Aarteil S."/>
            <person name="Calhoun S."/>
            <person name="Haridas S."/>
            <person name="Kuo A."/>
            <person name="Mondo S."/>
            <person name="Pangilinan J."/>
            <person name="Riley R."/>
            <person name="LaButti K."/>
            <person name="Andreopoulos B."/>
            <person name="Lipzen A."/>
            <person name="Chen C."/>
            <person name="Yan M."/>
            <person name="Daum C."/>
            <person name="Ng V."/>
            <person name="Clum A."/>
            <person name="Steindorff A."/>
            <person name="Ohm R.A."/>
            <person name="Martin F."/>
            <person name="Silar P."/>
            <person name="Natvig D.O."/>
            <person name="Lalanne C."/>
            <person name="Gautier V."/>
            <person name="Ament-Velasquez S.L."/>
            <person name="Kruys A."/>
            <person name="Hutchinson M.I."/>
            <person name="Powell A.J."/>
            <person name="Barry K."/>
            <person name="Miller A.N."/>
            <person name="Grigoriev I.V."/>
            <person name="Debuchy R."/>
            <person name="Gladieux P."/>
            <person name="Hiltunen Thoren M."/>
            <person name="Johannesson H."/>
        </authorList>
    </citation>
    <scope>NUCLEOTIDE SEQUENCE</scope>
    <source>
        <strain evidence="2">PSN243</strain>
    </source>
</reference>
<feature type="chain" id="PRO_5043406909" description="SSCRP protein" evidence="1">
    <location>
        <begin position="18"/>
        <end position="108"/>
    </location>
</feature>
<dbReference type="EMBL" id="MU865958">
    <property type="protein sequence ID" value="KAK4446240.1"/>
    <property type="molecule type" value="Genomic_DNA"/>
</dbReference>
<reference evidence="2" key="2">
    <citation type="submission" date="2023-05" db="EMBL/GenBank/DDBJ databases">
        <authorList>
            <consortium name="Lawrence Berkeley National Laboratory"/>
            <person name="Steindorff A."/>
            <person name="Hensen N."/>
            <person name="Bonometti L."/>
            <person name="Westerberg I."/>
            <person name="Brannstrom I.O."/>
            <person name="Guillou S."/>
            <person name="Cros-Aarteil S."/>
            <person name="Calhoun S."/>
            <person name="Haridas S."/>
            <person name="Kuo A."/>
            <person name="Mondo S."/>
            <person name="Pangilinan J."/>
            <person name="Riley R."/>
            <person name="Labutti K."/>
            <person name="Andreopoulos B."/>
            <person name="Lipzen A."/>
            <person name="Chen C."/>
            <person name="Yanf M."/>
            <person name="Daum C."/>
            <person name="Ng V."/>
            <person name="Clum A."/>
            <person name="Ohm R."/>
            <person name="Martin F."/>
            <person name="Silar P."/>
            <person name="Natvig D."/>
            <person name="Lalanne C."/>
            <person name="Gautier V."/>
            <person name="Ament-Velasquez S.L."/>
            <person name="Kruys A."/>
            <person name="Hutchinson M.I."/>
            <person name="Powell A.J."/>
            <person name="Barry K."/>
            <person name="Miller A.N."/>
            <person name="Grigoriev I.V."/>
            <person name="Debuchy R."/>
            <person name="Gladieux P."/>
            <person name="Thoren M.H."/>
            <person name="Johannesson H."/>
        </authorList>
    </citation>
    <scope>NUCLEOTIDE SEQUENCE</scope>
    <source>
        <strain evidence="2">PSN243</strain>
    </source>
</reference>
<comment type="caution">
    <text evidence="2">The sequence shown here is derived from an EMBL/GenBank/DDBJ whole genome shotgun (WGS) entry which is preliminary data.</text>
</comment>
<dbReference type="Proteomes" id="UP001321760">
    <property type="component" value="Unassembled WGS sequence"/>
</dbReference>
<dbReference type="AlphaFoldDB" id="A0AAV9GFT5"/>